<sequence>MTIAGIEEKVIQREGYTLQHSSLYKSALWVCEEIRSEELTGPTKRKNRFLPDPELEKGKRAENSDYTNSGYDRGHLAAADNYKSSQRLNDETFYLSNIAPQIHSFNAGIWKRLEDGSRNWARKYGSVYVITGSLFQDERTIGENEVRVPTHFFKIVILKKGEDEIEGGVFTFPHQKAAPGTKLKGALYPLSWVEERSNLRFFPARGNSDTEILPLPDLYEE</sequence>
<dbReference type="PANTHER" id="PTHR13966">
    <property type="entry name" value="ENDONUCLEASE RELATED"/>
    <property type="match status" value="1"/>
</dbReference>
<feature type="domain" description="ENPP1-3/EXOG-like endonuclease/phosphodiesterase" evidence="4">
    <location>
        <begin position="13"/>
        <end position="208"/>
    </location>
</feature>
<dbReference type="Pfam" id="PF01223">
    <property type="entry name" value="Endonuclease_NS"/>
    <property type="match status" value="1"/>
</dbReference>
<dbReference type="GO" id="GO:0003676">
    <property type="term" value="F:nucleic acid binding"/>
    <property type="evidence" value="ECO:0007669"/>
    <property type="project" value="InterPro"/>
</dbReference>
<dbReference type="InterPro" id="IPR040255">
    <property type="entry name" value="Non-specific_endonuclease"/>
</dbReference>
<dbReference type="GO" id="GO:0000014">
    <property type="term" value="F:single-stranded DNA endodeoxyribonuclease activity"/>
    <property type="evidence" value="ECO:0007669"/>
    <property type="project" value="TreeGrafter"/>
</dbReference>
<feature type="region of interest" description="Disordered" evidence="3">
    <location>
        <begin position="41"/>
        <end position="72"/>
    </location>
</feature>
<dbReference type="SMART" id="SM00477">
    <property type="entry name" value="NUC"/>
    <property type="match status" value="1"/>
</dbReference>
<protein>
    <submittedName>
        <fullName evidence="6">DNA/RNA non-specific endonuclease</fullName>
    </submittedName>
</protein>
<keyword evidence="6" id="KW-0255">Endonuclease</keyword>
<gene>
    <name evidence="6" type="ORF">EHO61_17135</name>
</gene>
<proteinExistence type="predicted"/>
<dbReference type="SMART" id="SM00892">
    <property type="entry name" value="Endonuclease_NS"/>
    <property type="match status" value="1"/>
</dbReference>
<evidence type="ECO:0000313" key="6">
    <source>
        <dbReference type="EMBL" id="TGK14790.1"/>
    </source>
</evidence>
<feature type="binding site" evidence="2">
    <location>
        <position position="106"/>
    </location>
    <ligand>
        <name>Mg(2+)</name>
        <dbReference type="ChEBI" id="CHEBI:18420"/>
        <note>catalytic</note>
    </ligand>
</feature>
<keyword evidence="7" id="KW-1185">Reference proteome</keyword>
<feature type="domain" description="DNA/RNA non-specific endonuclease/pyrophosphatase/phosphodiesterase" evidence="5">
    <location>
        <begin position="12"/>
        <end position="208"/>
    </location>
</feature>
<accession>A0A4R9GMB3</accession>
<evidence type="ECO:0000256" key="3">
    <source>
        <dbReference type="SAM" id="MobiDB-lite"/>
    </source>
</evidence>
<comment type="caution">
    <text evidence="6">The sequence shown here is derived from an EMBL/GenBank/DDBJ whole genome shotgun (WGS) entry which is preliminary data.</text>
</comment>
<dbReference type="InterPro" id="IPR001604">
    <property type="entry name" value="Endo_G_ENPP1-like_dom"/>
</dbReference>
<evidence type="ECO:0000259" key="4">
    <source>
        <dbReference type="SMART" id="SM00477"/>
    </source>
</evidence>
<keyword evidence="6" id="KW-0540">Nuclease</keyword>
<dbReference type="AlphaFoldDB" id="A0A4R9GMB3"/>
<dbReference type="GO" id="GO:0046872">
    <property type="term" value="F:metal ion binding"/>
    <property type="evidence" value="ECO:0007669"/>
    <property type="project" value="UniProtKB-KW"/>
</dbReference>
<evidence type="ECO:0000313" key="7">
    <source>
        <dbReference type="Proteomes" id="UP000297855"/>
    </source>
</evidence>
<name>A0A4R9GMB3_9LEPT</name>
<dbReference type="EMBL" id="RQEV01000018">
    <property type="protein sequence ID" value="TGK14790.1"/>
    <property type="molecule type" value="Genomic_DNA"/>
</dbReference>
<keyword evidence="6" id="KW-0378">Hydrolase</keyword>
<evidence type="ECO:0000259" key="5">
    <source>
        <dbReference type="SMART" id="SM00892"/>
    </source>
</evidence>
<evidence type="ECO:0000256" key="1">
    <source>
        <dbReference type="PIRSR" id="PIRSR640255-1"/>
    </source>
</evidence>
<keyword evidence="2" id="KW-0479">Metal-binding</keyword>
<dbReference type="Proteomes" id="UP000297855">
    <property type="component" value="Unassembled WGS sequence"/>
</dbReference>
<dbReference type="InterPro" id="IPR044929">
    <property type="entry name" value="DNA/RNA_non-sp_Endonuclease_sf"/>
</dbReference>
<dbReference type="RefSeq" id="WP_135814775.1">
    <property type="nucleotide sequence ID" value="NZ_RQEV01000018.1"/>
</dbReference>
<feature type="active site" description="Proton acceptor" evidence="1">
    <location>
        <position position="75"/>
    </location>
</feature>
<evidence type="ECO:0000256" key="2">
    <source>
        <dbReference type="PIRSR" id="PIRSR640255-2"/>
    </source>
</evidence>
<dbReference type="InterPro" id="IPR020821">
    <property type="entry name" value="ENPP1-3/EXOG-like_nuc-like"/>
</dbReference>
<dbReference type="PANTHER" id="PTHR13966:SF5">
    <property type="entry name" value="ENDONUCLEASE G, MITOCHONDRIAL"/>
    <property type="match status" value="1"/>
</dbReference>
<reference evidence="6" key="1">
    <citation type="journal article" date="2019" name="PLoS Negl. Trop. Dis.">
        <title>Revisiting the worldwide diversity of Leptospira species in the environment.</title>
        <authorList>
            <person name="Vincent A.T."/>
            <person name="Schiettekatte O."/>
            <person name="Bourhy P."/>
            <person name="Veyrier F.J."/>
            <person name="Picardeau M."/>
        </authorList>
    </citation>
    <scope>NUCLEOTIDE SEQUENCE [LARGE SCALE GENOMIC DNA]</scope>
    <source>
        <strain evidence="6">SCS5</strain>
    </source>
</reference>
<dbReference type="InterPro" id="IPR044925">
    <property type="entry name" value="His-Me_finger_sf"/>
</dbReference>
<dbReference type="OrthoDB" id="9770276at2"/>
<dbReference type="CDD" id="cd00091">
    <property type="entry name" value="NUC"/>
    <property type="match status" value="1"/>
</dbReference>
<dbReference type="SUPFAM" id="SSF54060">
    <property type="entry name" value="His-Me finger endonucleases"/>
    <property type="match status" value="1"/>
</dbReference>
<organism evidence="6 7">
    <name type="scientific">Leptospira fluminis</name>
    <dbReference type="NCBI Taxonomy" id="2484979"/>
    <lineage>
        <taxon>Bacteria</taxon>
        <taxon>Pseudomonadati</taxon>
        <taxon>Spirochaetota</taxon>
        <taxon>Spirochaetia</taxon>
        <taxon>Leptospirales</taxon>
        <taxon>Leptospiraceae</taxon>
        <taxon>Leptospira</taxon>
    </lineage>
</organism>
<dbReference type="GO" id="GO:0004521">
    <property type="term" value="F:RNA endonuclease activity"/>
    <property type="evidence" value="ECO:0007669"/>
    <property type="project" value="TreeGrafter"/>
</dbReference>
<feature type="compositionally biased region" description="Basic and acidic residues" evidence="3">
    <location>
        <begin position="49"/>
        <end position="63"/>
    </location>
</feature>
<dbReference type="Gene3D" id="3.40.570.10">
    <property type="entry name" value="Extracellular Endonuclease, subunit A"/>
    <property type="match status" value="1"/>
</dbReference>